<dbReference type="PANTHER" id="PTHR24214:SF38">
    <property type="entry name" value="PDZ AND LIM DOMAIN PROTEIN ZASP-RELATED"/>
    <property type="match status" value="1"/>
</dbReference>
<dbReference type="Proteomes" id="UP001634394">
    <property type="component" value="Unassembled WGS sequence"/>
</dbReference>
<dbReference type="InterPro" id="IPR050604">
    <property type="entry name" value="PDZ-LIM_domain"/>
</dbReference>
<dbReference type="FunFam" id="2.10.110.10:FF:000069">
    <property type="entry name" value="Uncharacterized protein, isoform Z"/>
    <property type="match status" value="1"/>
</dbReference>
<keyword evidence="5 6" id="KW-0440">LIM domain</keyword>
<feature type="domain" description="PDZ" evidence="9">
    <location>
        <begin position="8"/>
        <end position="91"/>
    </location>
</feature>
<keyword evidence="2" id="KW-0963">Cytoplasm</keyword>
<dbReference type="FunFam" id="2.30.42.10:FF:000055">
    <property type="entry name" value="PDZ and LIM domain protein 3"/>
    <property type="match status" value="1"/>
</dbReference>
<dbReference type="FunFam" id="2.10.110.10:FF:000010">
    <property type="entry name" value="PDZ and LIM domain protein 5"/>
    <property type="match status" value="1"/>
</dbReference>
<comment type="caution">
    <text evidence="10">The sequence shown here is derived from an EMBL/GenBank/DDBJ whole genome shotgun (WGS) entry which is preliminary data.</text>
</comment>
<dbReference type="InterPro" id="IPR001781">
    <property type="entry name" value="Znf_LIM"/>
</dbReference>
<evidence type="ECO:0000256" key="2">
    <source>
        <dbReference type="ARBA" id="ARBA00022490"/>
    </source>
</evidence>
<dbReference type="InterPro" id="IPR001478">
    <property type="entry name" value="PDZ"/>
</dbReference>
<protein>
    <recommendedName>
        <fullName evidence="12">PDZ and LIM domain protein Zasp</fullName>
    </recommendedName>
</protein>
<dbReference type="SUPFAM" id="SSF57716">
    <property type="entry name" value="Glucocorticoid receptor-like (DNA-binding domain)"/>
    <property type="match status" value="4"/>
</dbReference>
<evidence type="ECO:0000256" key="7">
    <source>
        <dbReference type="SAM" id="MobiDB-lite"/>
    </source>
</evidence>
<feature type="compositionally biased region" description="Polar residues" evidence="7">
    <location>
        <begin position="107"/>
        <end position="116"/>
    </location>
</feature>
<evidence type="ECO:0000259" key="9">
    <source>
        <dbReference type="PROSITE" id="PS50106"/>
    </source>
</evidence>
<evidence type="ECO:0000256" key="5">
    <source>
        <dbReference type="ARBA" id="ARBA00023038"/>
    </source>
</evidence>
<dbReference type="Gene3D" id="2.10.110.10">
    <property type="entry name" value="Cysteine Rich Protein"/>
    <property type="match status" value="3"/>
</dbReference>
<dbReference type="EMBL" id="JBJQND010000005">
    <property type="protein sequence ID" value="KAL3875726.1"/>
    <property type="molecule type" value="Genomic_DNA"/>
</dbReference>
<feature type="compositionally biased region" description="Pro residues" evidence="7">
    <location>
        <begin position="273"/>
        <end position="289"/>
    </location>
</feature>
<evidence type="ECO:0000313" key="10">
    <source>
        <dbReference type="EMBL" id="KAL3875726.1"/>
    </source>
</evidence>
<feature type="domain" description="LIM zinc-binding" evidence="8">
    <location>
        <begin position="438"/>
        <end position="493"/>
    </location>
</feature>
<dbReference type="PROSITE" id="PS50023">
    <property type="entry name" value="LIM_DOMAIN_2"/>
    <property type="match status" value="2"/>
</dbReference>
<dbReference type="FunFam" id="2.10.110.10:FF:000020">
    <property type="entry name" value="PDZ and LIM domain protein 5"/>
    <property type="match status" value="1"/>
</dbReference>
<evidence type="ECO:0000256" key="6">
    <source>
        <dbReference type="PROSITE-ProRule" id="PRU00125"/>
    </source>
</evidence>
<dbReference type="AlphaFoldDB" id="A0ABD3WQW3"/>
<evidence type="ECO:0000256" key="1">
    <source>
        <dbReference type="ARBA" id="ARBA00004496"/>
    </source>
</evidence>
<feature type="region of interest" description="Disordered" evidence="7">
    <location>
        <begin position="221"/>
        <end position="293"/>
    </location>
</feature>
<evidence type="ECO:0000256" key="4">
    <source>
        <dbReference type="ARBA" id="ARBA00022833"/>
    </source>
</evidence>
<dbReference type="PANTHER" id="PTHR24214">
    <property type="entry name" value="PDZ AND LIM DOMAIN PROTEIN ZASP"/>
    <property type="match status" value="1"/>
</dbReference>
<comment type="subcellular location">
    <subcellularLocation>
        <location evidence="1">Cytoplasm</location>
    </subcellularLocation>
</comment>
<keyword evidence="3 6" id="KW-0479">Metal-binding</keyword>
<evidence type="ECO:0008006" key="12">
    <source>
        <dbReference type="Google" id="ProtNLM"/>
    </source>
</evidence>
<feature type="compositionally biased region" description="Polar residues" evidence="7">
    <location>
        <begin position="155"/>
        <end position="172"/>
    </location>
</feature>
<keyword evidence="4 6" id="KW-0862">Zinc</keyword>
<dbReference type="GO" id="GO:0005737">
    <property type="term" value="C:cytoplasm"/>
    <property type="evidence" value="ECO:0007669"/>
    <property type="project" value="UniProtKB-SubCell"/>
</dbReference>
<dbReference type="SMART" id="SM00132">
    <property type="entry name" value="LIM"/>
    <property type="match status" value="3"/>
</dbReference>
<gene>
    <name evidence="10" type="ORF">ACJMK2_033648</name>
</gene>
<evidence type="ECO:0000259" key="8">
    <source>
        <dbReference type="PROSITE" id="PS50023"/>
    </source>
</evidence>
<proteinExistence type="predicted"/>
<dbReference type="CDD" id="cd09455">
    <property type="entry name" value="LIM1_Enigma_like_1"/>
    <property type="match status" value="1"/>
</dbReference>
<sequence length="493" mass="53126">MSQLLTLEAKLERADSGTAWGFRMQGGKDFSAPFTINRVTPGSLAAKCGLQQGDIIKRIGNVDCDQLKHKDAQDAIVHYGNKLDLLLQRIREKKRAINGTIGATFPNTSQYDNFSSTPASYQAPPPIPPPVPPSPASSTTPNQPLYNKSAKPFGSTPNKAPTPFGSSGVSGITQQTQNLNIGSQPVSNFSSLAQKYADAEQEEKPSQIQSRSFKFLQDTLESGQVPPAPPAPHRSEAPPSAPKLITPATKPGVWTPSGQPGQASGAKPFTPSIRPPPPLSSGPISPPSKPTGVGAVRGKIGDAVMRSGDVPAGGRIPVCASCGSPIRGPFVMAMGKSWCPDHFVCQNPRCGIRLIEIGFVEEGGNLYCEKDYELYFAPHCAKCDKAIVGECVNALQKTFHPACFVCHHCKQPIAGGQFHLEDGNPYCENDWRQMFQTMCNACNFPIEPGDRWVEALSNNYHSECFNCSTCQVNLEGQPFYAKAGKPYCKKHAR</sequence>
<name>A0ABD3WQW3_SINWO</name>
<dbReference type="CDD" id="cd23068">
    <property type="entry name" value="PDZ_ZASP52-like"/>
    <property type="match status" value="1"/>
</dbReference>
<dbReference type="SUPFAM" id="SSF50156">
    <property type="entry name" value="PDZ domain-like"/>
    <property type="match status" value="1"/>
</dbReference>
<evidence type="ECO:0000256" key="3">
    <source>
        <dbReference type="ARBA" id="ARBA00022723"/>
    </source>
</evidence>
<reference evidence="10 11" key="1">
    <citation type="submission" date="2024-11" db="EMBL/GenBank/DDBJ databases">
        <title>Chromosome-level genome assembly of the freshwater bivalve Anodonta woodiana.</title>
        <authorList>
            <person name="Chen X."/>
        </authorList>
    </citation>
    <scope>NUCLEOTIDE SEQUENCE [LARGE SCALE GENOMIC DNA]</scope>
    <source>
        <strain evidence="10">MN2024</strain>
        <tissue evidence="10">Gills</tissue>
    </source>
</reference>
<feature type="region of interest" description="Disordered" evidence="7">
    <location>
        <begin position="107"/>
        <end position="172"/>
    </location>
</feature>
<evidence type="ECO:0000313" key="11">
    <source>
        <dbReference type="Proteomes" id="UP001634394"/>
    </source>
</evidence>
<accession>A0ABD3WQW3</accession>
<dbReference type="InterPro" id="IPR036034">
    <property type="entry name" value="PDZ_sf"/>
</dbReference>
<dbReference type="GO" id="GO:0046872">
    <property type="term" value="F:metal ion binding"/>
    <property type="evidence" value="ECO:0007669"/>
    <property type="project" value="UniProtKB-KW"/>
</dbReference>
<dbReference type="Pfam" id="PF00412">
    <property type="entry name" value="LIM"/>
    <property type="match status" value="3"/>
</dbReference>
<dbReference type="Gene3D" id="2.30.42.10">
    <property type="match status" value="1"/>
</dbReference>
<organism evidence="10 11">
    <name type="scientific">Sinanodonta woodiana</name>
    <name type="common">Chinese pond mussel</name>
    <name type="synonym">Anodonta woodiana</name>
    <dbReference type="NCBI Taxonomy" id="1069815"/>
    <lineage>
        <taxon>Eukaryota</taxon>
        <taxon>Metazoa</taxon>
        <taxon>Spiralia</taxon>
        <taxon>Lophotrochozoa</taxon>
        <taxon>Mollusca</taxon>
        <taxon>Bivalvia</taxon>
        <taxon>Autobranchia</taxon>
        <taxon>Heteroconchia</taxon>
        <taxon>Palaeoheterodonta</taxon>
        <taxon>Unionida</taxon>
        <taxon>Unionoidea</taxon>
        <taxon>Unionidae</taxon>
        <taxon>Unioninae</taxon>
        <taxon>Sinanodonta</taxon>
    </lineage>
</organism>
<feature type="domain" description="LIM zinc-binding" evidence="8">
    <location>
        <begin position="378"/>
        <end position="437"/>
    </location>
</feature>
<dbReference type="PROSITE" id="PS00478">
    <property type="entry name" value="LIM_DOMAIN_1"/>
    <property type="match status" value="2"/>
</dbReference>
<dbReference type="PROSITE" id="PS50106">
    <property type="entry name" value="PDZ"/>
    <property type="match status" value="1"/>
</dbReference>
<keyword evidence="11" id="KW-1185">Reference proteome</keyword>
<dbReference type="SMART" id="SM00228">
    <property type="entry name" value="PDZ"/>
    <property type="match status" value="1"/>
</dbReference>
<feature type="compositionally biased region" description="Pro residues" evidence="7">
    <location>
        <begin position="123"/>
        <end position="135"/>
    </location>
</feature>
<dbReference type="Pfam" id="PF00595">
    <property type="entry name" value="PDZ"/>
    <property type="match status" value="1"/>
</dbReference>